<organism evidence="3 4">
    <name type="scientific">Orbilia oligospora</name>
    <name type="common">Nematode-trapping fungus</name>
    <name type="synonym">Arthrobotrys oligospora</name>
    <dbReference type="NCBI Taxonomy" id="2813651"/>
    <lineage>
        <taxon>Eukaryota</taxon>
        <taxon>Fungi</taxon>
        <taxon>Dikarya</taxon>
        <taxon>Ascomycota</taxon>
        <taxon>Pezizomycotina</taxon>
        <taxon>Orbiliomycetes</taxon>
        <taxon>Orbiliales</taxon>
        <taxon>Orbiliaceae</taxon>
        <taxon>Orbilia</taxon>
    </lineage>
</organism>
<gene>
    <name evidence="3" type="ORF">TWF703_008086</name>
</gene>
<keyword evidence="2" id="KW-0472">Membrane</keyword>
<accession>A0A7C8NR81</accession>
<feature type="transmembrane region" description="Helical" evidence="2">
    <location>
        <begin position="20"/>
        <end position="46"/>
    </location>
</feature>
<protein>
    <submittedName>
        <fullName evidence="3">Uncharacterized protein</fullName>
    </submittedName>
</protein>
<comment type="caution">
    <text evidence="3">The sequence shown here is derived from an EMBL/GenBank/DDBJ whole genome shotgun (WGS) entry which is preliminary data.</text>
</comment>
<dbReference type="EMBL" id="WIQZ01000052">
    <property type="protein sequence ID" value="KAF3130809.1"/>
    <property type="molecule type" value="Genomic_DNA"/>
</dbReference>
<keyword evidence="2" id="KW-0812">Transmembrane</keyword>
<keyword evidence="2" id="KW-1133">Transmembrane helix</keyword>
<dbReference type="Proteomes" id="UP000480548">
    <property type="component" value="Unassembled WGS sequence"/>
</dbReference>
<reference evidence="3 4" key="1">
    <citation type="submission" date="2019-06" db="EMBL/GenBank/DDBJ databases">
        <authorList>
            <person name="Palmer J.M."/>
        </authorList>
    </citation>
    <scope>NUCLEOTIDE SEQUENCE [LARGE SCALE GENOMIC DNA]</scope>
    <source>
        <strain evidence="3 4">TWF703</strain>
    </source>
</reference>
<feature type="region of interest" description="Disordered" evidence="1">
    <location>
        <begin position="72"/>
        <end position="97"/>
    </location>
</feature>
<name>A0A7C8NR81_ORBOL</name>
<feature type="compositionally biased region" description="Basic and acidic residues" evidence="1">
    <location>
        <begin position="75"/>
        <end position="92"/>
    </location>
</feature>
<evidence type="ECO:0000256" key="2">
    <source>
        <dbReference type="SAM" id="Phobius"/>
    </source>
</evidence>
<sequence>MPTQKRVLVPASQENILQSHVGVILITLCGVAGLLGTLGICMYGYVKFRRAKMVKLEKKLEHERIKASIVHLSKTRTDETSRRSKSSDDTLPKRPSSLGNDYGMIGFGNCRTSYLESIAGSSKGVLPGDVVLPENGASTARNIRDTSAVLTPPMTPDRCRLPTIQHWNLPEERSGLPEPLTIGNTTLMEVPIPPPLAIRKEEKELPSPPITRGRKVQRWEEVDPPLFGAVKRASMRRRARSKSEGIETSSLRRFGELEARRGNARAKKEKYKRGRSTDWSEMAVEVVEQDAMNLGHEGYRASIIEAYGKEEIDEGSEYGDEEGYLWKPLPKPPIESGWPVGRAEMP</sequence>
<evidence type="ECO:0000313" key="3">
    <source>
        <dbReference type="EMBL" id="KAF3130809.1"/>
    </source>
</evidence>
<evidence type="ECO:0000313" key="4">
    <source>
        <dbReference type="Proteomes" id="UP000480548"/>
    </source>
</evidence>
<dbReference type="AlphaFoldDB" id="A0A7C8NR81"/>
<proteinExistence type="predicted"/>
<evidence type="ECO:0000256" key="1">
    <source>
        <dbReference type="SAM" id="MobiDB-lite"/>
    </source>
</evidence>